<organism evidence="3 4">
    <name type="scientific">Lasiosphaeria hispida</name>
    <dbReference type="NCBI Taxonomy" id="260671"/>
    <lineage>
        <taxon>Eukaryota</taxon>
        <taxon>Fungi</taxon>
        <taxon>Dikarya</taxon>
        <taxon>Ascomycota</taxon>
        <taxon>Pezizomycotina</taxon>
        <taxon>Sordariomycetes</taxon>
        <taxon>Sordariomycetidae</taxon>
        <taxon>Sordariales</taxon>
        <taxon>Lasiosphaeriaceae</taxon>
        <taxon>Lasiosphaeria</taxon>
    </lineage>
</organism>
<protein>
    <submittedName>
        <fullName evidence="3">Uncharacterized protein</fullName>
    </submittedName>
</protein>
<keyword evidence="2" id="KW-0472">Membrane</keyword>
<sequence length="321" mass="34142">MPTFSTASPTPTDFSHGTENSSGNVSGIGSNRTLIITLSSVLSVVGLLLIVGTLLLCWRFRQRRLRLFTRGISPIDDDEIATWKVPRNEKVGLPGGDTDVEGEAAGAAVVAPAVVSRGRQSGDGPSHVKHESTSSVKKPPSVIVYSNASGQGVYRHSSDNDSPRSVAHSVAAPAEGHSRGMSLDKVLPQTPIQARAPNARAGLTDESVPGDEPFLPSPKRHTSRLSKVPPGLSSSQRRAHVRTRSSRSSTRSFADYASGGSELELSQRHSNDYIPRSSHHNIYSSSSIPPRLSFSDESVFSGGLSPRSLLHGQEEIGRAIG</sequence>
<feature type="region of interest" description="Disordered" evidence="1">
    <location>
        <begin position="1"/>
        <end position="23"/>
    </location>
</feature>
<evidence type="ECO:0000256" key="2">
    <source>
        <dbReference type="SAM" id="Phobius"/>
    </source>
</evidence>
<evidence type="ECO:0000313" key="3">
    <source>
        <dbReference type="EMBL" id="KAK3362734.1"/>
    </source>
</evidence>
<keyword evidence="2" id="KW-1133">Transmembrane helix</keyword>
<feature type="region of interest" description="Disordered" evidence="1">
    <location>
        <begin position="200"/>
        <end position="266"/>
    </location>
</feature>
<evidence type="ECO:0000256" key="1">
    <source>
        <dbReference type="SAM" id="MobiDB-lite"/>
    </source>
</evidence>
<dbReference type="EMBL" id="JAUIQD010000001">
    <property type="protein sequence ID" value="KAK3362734.1"/>
    <property type="molecule type" value="Genomic_DNA"/>
</dbReference>
<comment type="caution">
    <text evidence="3">The sequence shown here is derived from an EMBL/GenBank/DDBJ whole genome shotgun (WGS) entry which is preliminary data.</text>
</comment>
<name>A0AAJ0MJF5_9PEZI</name>
<accession>A0AAJ0MJF5</accession>
<dbReference type="AlphaFoldDB" id="A0AAJ0MJF5"/>
<reference evidence="3" key="2">
    <citation type="submission" date="2023-06" db="EMBL/GenBank/DDBJ databases">
        <authorList>
            <consortium name="Lawrence Berkeley National Laboratory"/>
            <person name="Haridas S."/>
            <person name="Hensen N."/>
            <person name="Bonometti L."/>
            <person name="Westerberg I."/>
            <person name="Brannstrom I.O."/>
            <person name="Guillou S."/>
            <person name="Cros-Aarteil S."/>
            <person name="Calhoun S."/>
            <person name="Kuo A."/>
            <person name="Mondo S."/>
            <person name="Pangilinan J."/>
            <person name="Riley R."/>
            <person name="Labutti K."/>
            <person name="Andreopoulos B."/>
            <person name="Lipzen A."/>
            <person name="Chen C."/>
            <person name="Yanf M."/>
            <person name="Daum C."/>
            <person name="Ng V."/>
            <person name="Clum A."/>
            <person name="Steindorff A."/>
            <person name="Ohm R."/>
            <person name="Martin F."/>
            <person name="Silar P."/>
            <person name="Natvig D."/>
            <person name="Lalanne C."/>
            <person name="Gautier V."/>
            <person name="Ament-Velasquez S.L."/>
            <person name="Kruys A."/>
            <person name="Hutchinson M.I."/>
            <person name="Powell A.J."/>
            <person name="Barry K."/>
            <person name="Miller A.N."/>
            <person name="Grigoriev I.V."/>
            <person name="Debuchy R."/>
            <person name="Gladieux P."/>
            <person name="Thoren M.H."/>
            <person name="Johannesson H."/>
        </authorList>
    </citation>
    <scope>NUCLEOTIDE SEQUENCE</scope>
    <source>
        <strain evidence="3">CBS 955.72</strain>
    </source>
</reference>
<proteinExistence type="predicted"/>
<dbReference type="Proteomes" id="UP001275084">
    <property type="component" value="Unassembled WGS sequence"/>
</dbReference>
<feature type="compositionally biased region" description="Polar residues" evidence="1">
    <location>
        <begin position="1"/>
        <end position="19"/>
    </location>
</feature>
<keyword evidence="2" id="KW-0812">Transmembrane</keyword>
<keyword evidence="4" id="KW-1185">Reference proteome</keyword>
<feature type="transmembrane region" description="Helical" evidence="2">
    <location>
        <begin position="34"/>
        <end position="58"/>
    </location>
</feature>
<evidence type="ECO:0000313" key="4">
    <source>
        <dbReference type="Proteomes" id="UP001275084"/>
    </source>
</evidence>
<reference evidence="3" key="1">
    <citation type="journal article" date="2023" name="Mol. Phylogenet. Evol.">
        <title>Genome-scale phylogeny and comparative genomics of the fungal order Sordariales.</title>
        <authorList>
            <person name="Hensen N."/>
            <person name="Bonometti L."/>
            <person name="Westerberg I."/>
            <person name="Brannstrom I.O."/>
            <person name="Guillou S."/>
            <person name="Cros-Aarteil S."/>
            <person name="Calhoun S."/>
            <person name="Haridas S."/>
            <person name="Kuo A."/>
            <person name="Mondo S."/>
            <person name="Pangilinan J."/>
            <person name="Riley R."/>
            <person name="LaButti K."/>
            <person name="Andreopoulos B."/>
            <person name="Lipzen A."/>
            <person name="Chen C."/>
            <person name="Yan M."/>
            <person name="Daum C."/>
            <person name="Ng V."/>
            <person name="Clum A."/>
            <person name="Steindorff A."/>
            <person name="Ohm R.A."/>
            <person name="Martin F."/>
            <person name="Silar P."/>
            <person name="Natvig D.O."/>
            <person name="Lalanne C."/>
            <person name="Gautier V."/>
            <person name="Ament-Velasquez S.L."/>
            <person name="Kruys A."/>
            <person name="Hutchinson M.I."/>
            <person name="Powell A.J."/>
            <person name="Barry K."/>
            <person name="Miller A.N."/>
            <person name="Grigoriev I.V."/>
            <person name="Debuchy R."/>
            <person name="Gladieux P."/>
            <person name="Hiltunen Thoren M."/>
            <person name="Johannesson H."/>
        </authorList>
    </citation>
    <scope>NUCLEOTIDE SEQUENCE</scope>
    <source>
        <strain evidence="3">CBS 955.72</strain>
    </source>
</reference>
<feature type="region of interest" description="Disordered" evidence="1">
    <location>
        <begin position="116"/>
        <end position="182"/>
    </location>
</feature>
<gene>
    <name evidence="3" type="ORF">B0T25DRAFT_561796</name>
</gene>